<dbReference type="GO" id="GO:0005524">
    <property type="term" value="F:ATP binding"/>
    <property type="evidence" value="ECO:0007669"/>
    <property type="project" value="UniProtKB-UniRule"/>
</dbReference>
<feature type="compositionally biased region" description="Polar residues" evidence="7">
    <location>
        <begin position="872"/>
        <end position="884"/>
    </location>
</feature>
<dbReference type="GO" id="GO:0007018">
    <property type="term" value="P:microtubule-based movement"/>
    <property type="evidence" value="ECO:0007669"/>
    <property type="project" value="InterPro"/>
</dbReference>
<comment type="similarity">
    <text evidence="5">Belongs to the TRAFAC class myosin-kinesin ATPase superfamily. Kinesin family.</text>
</comment>
<dbReference type="AlphaFoldDB" id="A0A915EWH7"/>
<evidence type="ECO:0000256" key="5">
    <source>
        <dbReference type="PROSITE-ProRule" id="PRU00283"/>
    </source>
</evidence>
<accession>A0A915EWH7</accession>
<dbReference type="GO" id="GO:0005634">
    <property type="term" value="C:nucleus"/>
    <property type="evidence" value="ECO:0007669"/>
    <property type="project" value="TreeGrafter"/>
</dbReference>
<dbReference type="PANTHER" id="PTHR24115:SF600">
    <property type="entry name" value="KINESIN-LIKE PROTEIN KIF23"/>
    <property type="match status" value="1"/>
</dbReference>
<dbReference type="GO" id="GO:0005871">
    <property type="term" value="C:kinesin complex"/>
    <property type="evidence" value="ECO:0007669"/>
    <property type="project" value="TreeGrafter"/>
</dbReference>
<evidence type="ECO:0000313" key="9">
    <source>
        <dbReference type="Proteomes" id="UP000887562"/>
    </source>
</evidence>
<keyword evidence="9" id="KW-1185">Reference proteome</keyword>
<evidence type="ECO:0000256" key="2">
    <source>
        <dbReference type="ARBA" id="ARBA00022741"/>
    </source>
</evidence>
<dbReference type="Gene3D" id="2.60.40.4330">
    <property type="entry name" value="Kinesin-like protein Kif23, Arf6-interacting domain"/>
    <property type="match status" value="1"/>
</dbReference>
<feature type="coiled-coil region" evidence="6">
    <location>
        <begin position="559"/>
        <end position="625"/>
    </location>
</feature>
<dbReference type="InterPro" id="IPR036961">
    <property type="entry name" value="Kinesin_motor_dom_sf"/>
</dbReference>
<protein>
    <submittedName>
        <fullName evidence="10">Kinesin motor domain-containing protein</fullName>
    </submittedName>
</protein>
<dbReference type="PRINTS" id="PR00380">
    <property type="entry name" value="KINESINHEAVY"/>
</dbReference>
<dbReference type="InterPro" id="IPR032384">
    <property type="entry name" value="Kif23_Arf-bd"/>
</dbReference>
<evidence type="ECO:0000256" key="6">
    <source>
        <dbReference type="SAM" id="Coils"/>
    </source>
</evidence>
<dbReference type="GO" id="GO:0008017">
    <property type="term" value="F:microtubule binding"/>
    <property type="evidence" value="ECO:0007669"/>
    <property type="project" value="InterPro"/>
</dbReference>
<proteinExistence type="inferred from homology"/>
<evidence type="ECO:0000256" key="3">
    <source>
        <dbReference type="ARBA" id="ARBA00022840"/>
    </source>
</evidence>
<evidence type="ECO:0000256" key="1">
    <source>
        <dbReference type="ARBA" id="ARBA00004245"/>
    </source>
</evidence>
<dbReference type="Pfam" id="PF16540">
    <property type="entry name" value="MKLP1_Arf_bdg"/>
    <property type="match status" value="1"/>
</dbReference>
<feature type="binding site" evidence="5">
    <location>
        <begin position="88"/>
        <end position="95"/>
    </location>
    <ligand>
        <name>ATP</name>
        <dbReference type="ChEBI" id="CHEBI:30616"/>
    </ligand>
</feature>
<keyword evidence="4" id="KW-0206">Cytoskeleton</keyword>
<dbReference type="InterPro" id="IPR001752">
    <property type="entry name" value="Kinesin_motor_dom"/>
</dbReference>
<dbReference type="GO" id="GO:0005874">
    <property type="term" value="C:microtubule"/>
    <property type="evidence" value="ECO:0007669"/>
    <property type="project" value="TreeGrafter"/>
</dbReference>
<evidence type="ECO:0000256" key="4">
    <source>
        <dbReference type="ARBA" id="ARBA00023212"/>
    </source>
</evidence>
<feature type="region of interest" description="Disordered" evidence="7">
    <location>
        <begin position="817"/>
        <end position="893"/>
    </location>
</feature>
<keyword evidence="5" id="KW-0505">Motor protein</keyword>
<comment type="subcellular location">
    <subcellularLocation>
        <location evidence="1">Cytoplasm</location>
        <location evidence="1">Cytoskeleton</location>
    </subcellularLocation>
</comment>
<dbReference type="Gene3D" id="3.40.850.10">
    <property type="entry name" value="Kinesin motor domain"/>
    <property type="match status" value="1"/>
</dbReference>
<dbReference type="GO" id="GO:0003777">
    <property type="term" value="F:microtubule motor activity"/>
    <property type="evidence" value="ECO:0007669"/>
    <property type="project" value="InterPro"/>
</dbReference>
<dbReference type="WBParaSite" id="maker-E.canG7_contigs_4758-snap-gene-1.52-mRNA-1">
    <property type="protein sequence ID" value="maker-E.canG7_contigs_4758-snap-gene-1.52-mRNA-1"/>
    <property type="gene ID" value="EcG7_00919"/>
</dbReference>
<feature type="compositionally biased region" description="Basic and acidic residues" evidence="7">
    <location>
        <begin position="831"/>
        <end position="850"/>
    </location>
</feature>
<dbReference type="SMART" id="SM00129">
    <property type="entry name" value="KISc"/>
    <property type="match status" value="1"/>
</dbReference>
<dbReference type="Pfam" id="PF00225">
    <property type="entry name" value="Kinesin"/>
    <property type="match status" value="1"/>
</dbReference>
<evidence type="ECO:0000259" key="8">
    <source>
        <dbReference type="PROSITE" id="PS50067"/>
    </source>
</evidence>
<dbReference type="GO" id="GO:0016887">
    <property type="term" value="F:ATP hydrolysis activity"/>
    <property type="evidence" value="ECO:0007669"/>
    <property type="project" value="TreeGrafter"/>
</dbReference>
<evidence type="ECO:0000256" key="7">
    <source>
        <dbReference type="SAM" id="MobiDB-lite"/>
    </source>
</evidence>
<feature type="domain" description="Kinesin motor" evidence="8">
    <location>
        <begin position="9"/>
        <end position="411"/>
    </location>
</feature>
<keyword evidence="6" id="KW-0175">Coiled coil</keyword>
<dbReference type="Proteomes" id="UP000887562">
    <property type="component" value="Unplaced"/>
</dbReference>
<feature type="compositionally biased region" description="Polar residues" evidence="7">
    <location>
        <begin position="817"/>
        <end position="829"/>
    </location>
</feature>
<dbReference type="GO" id="GO:0051256">
    <property type="term" value="P:mitotic spindle midzone assembly"/>
    <property type="evidence" value="ECO:0007669"/>
    <property type="project" value="TreeGrafter"/>
</dbReference>
<organism evidence="9 10">
    <name type="scientific">Echinococcus canadensis</name>
    <dbReference type="NCBI Taxonomy" id="519352"/>
    <lineage>
        <taxon>Eukaryota</taxon>
        <taxon>Metazoa</taxon>
        <taxon>Spiralia</taxon>
        <taxon>Lophotrochozoa</taxon>
        <taxon>Platyhelminthes</taxon>
        <taxon>Cestoda</taxon>
        <taxon>Eucestoda</taxon>
        <taxon>Cyclophyllidea</taxon>
        <taxon>Taeniidae</taxon>
        <taxon>Echinococcus</taxon>
        <taxon>Echinococcus canadensis group</taxon>
    </lineage>
</organism>
<dbReference type="InterPro" id="IPR027640">
    <property type="entry name" value="Kinesin-like_fam"/>
</dbReference>
<reference evidence="10" key="1">
    <citation type="submission" date="2022-11" db="UniProtKB">
        <authorList>
            <consortium name="WormBaseParasite"/>
        </authorList>
    </citation>
    <scope>IDENTIFICATION</scope>
</reference>
<dbReference type="PANTHER" id="PTHR24115">
    <property type="entry name" value="KINESIN-RELATED"/>
    <property type="match status" value="1"/>
</dbReference>
<name>A0A915EWH7_9CEST</name>
<sequence length="924" mass="102903">MSGDTQTERVKVFCRIKPNCDGGEECISYLDETSLSIQNIRGKSSKSIHAFSRVFTSSGSQSEIFGACLFPYVKCALNGENVLFFNYGVTGSGKTYTMQGTMSDPGLIPRTLDTIFNSIASNSTLKYVVKSDGHNGFDLQTEAEAIMDRQRFDYSSRPRTPYKSDFPLSCLEGRVVDSTVVSLSRNYLYAVFITYIELYNDTIYDLLEVSTGGCGRPLTLYEDVNRNVYVHGITELEVKSANEALKAYYQGQKRRRVGATALNKESSRSHGIFTIRIVRTGYDSTYDEVIMDKSLLSINQLCLVDLAGSERTNRSGTTGGRLKEAATINKSLLTLRKCVEVLRMNQSARECQNPTVQQQIVPYRDCKLTRLFKSFFDGCGQVAILVCVHPTLSEYSETVHVLQFAEHSQQVSTTIPTTPAKIDYNSTRDSRKSSALLVSNEEIMEAISSIRALDTSLVDSVSVITSSSADIFPLNCCGCFAESGEGRRNSSKRARRSSSRISWHSSKCPLFSVLQARFNERDRIRGLLARFSAEIESYVGDAVHRAESRDPCLALRDTLDKLSVEKLQIELRNRYLENEVIKQKALVSFERTERMREMGGLKAQANKLKAQLDALRTSRTLLRSKWDCHGFPSVASSISSDSTIDENTSLKRRPKKAVAAPASMSRVAALSHQWETRLAAERQRQEVGMGLRSKTPIPRFHTEVTLDDVLNRPPAMNPRHRRSRSIGGDHSVWLEHKESRPAPLGTIFSPTGVNVRKSVTRIELDDTLQATNYVLHHQTATPEGNVETKLFKGAIIPTAGGGSAIVFNDVEELRQVSPLSTNPRQSTRLSRNHELSVTEADTKDNDDRPQKRQQAWHPVGNRRSTRAHRLSLISTTSGVSSANAKTEEDEKSQISYRTVTPPSNSEYPGLASTEGISGVYKRAI</sequence>
<keyword evidence="4" id="KW-0963">Cytoplasm</keyword>
<dbReference type="PROSITE" id="PS50067">
    <property type="entry name" value="KINESIN_MOTOR_2"/>
    <property type="match status" value="1"/>
</dbReference>
<evidence type="ECO:0000313" key="10">
    <source>
        <dbReference type="WBParaSite" id="maker-E.canG7_contigs_4758-snap-gene-1.52-mRNA-1"/>
    </source>
</evidence>
<keyword evidence="2 5" id="KW-0547">Nucleotide-binding</keyword>
<dbReference type="SUPFAM" id="SSF52540">
    <property type="entry name" value="P-loop containing nucleoside triphosphate hydrolases"/>
    <property type="match status" value="1"/>
</dbReference>
<dbReference type="InterPro" id="IPR027417">
    <property type="entry name" value="P-loop_NTPase"/>
</dbReference>
<dbReference type="InterPro" id="IPR038105">
    <property type="entry name" value="Kif23_Arf-bd_sf"/>
</dbReference>
<keyword evidence="3 5" id="KW-0067">ATP-binding</keyword>